<keyword evidence="5 16" id="KW-0548">Nucleotidyltransferase</keyword>
<evidence type="ECO:0000256" key="13">
    <source>
        <dbReference type="ARBA" id="ARBA00023204"/>
    </source>
</evidence>
<dbReference type="InterPro" id="IPR018320">
    <property type="entry name" value="DNA_polymerase_1"/>
</dbReference>
<keyword evidence="7" id="KW-0540">Nuclease</keyword>
<dbReference type="Gene3D" id="3.40.50.1010">
    <property type="entry name" value="5'-nuclease"/>
    <property type="match status" value="1"/>
</dbReference>
<dbReference type="Gene3D" id="1.20.1060.10">
    <property type="entry name" value="Taq DNA Polymerase, Chain T, domain 4"/>
    <property type="match status" value="1"/>
</dbReference>
<evidence type="ECO:0000256" key="3">
    <source>
        <dbReference type="ARBA" id="ARBA00020311"/>
    </source>
</evidence>
<organism evidence="19 20">
    <name type="scientific">Megasphaera paucivorans</name>
    <dbReference type="NCBI Taxonomy" id="349095"/>
    <lineage>
        <taxon>Bacteria</taxon>
        <taxon>Bacillati</taxon>
        <taxon>Bacillota</taxon>
        <taxon>Negativicutes</taxon>
        <taxon>Veillonellales</taxon>
        <taxon>Veillonellaceae</taxon>
        <taxon>Megasphaera</taxon>
    </lineage>
</organism>
<dbReference type="GO" id="GO:0003677">
    <property type="term" value="F:DNA binding"/>
    <property type="evidence" value="ECO:0007669"/>
    <property type="project" value="UniProtKB-UniRule"/>
</dbReference>
<evidence type="ECO:0000256" key="10">
    <source>
        <dbReference type="ARBA" id="ARBA00022839"/>
    </source>
</evidence>
<dbReference type="SMART" id="SM00475">
    <property type="entry name" value="53EXOc"/>
    <property type="match status" value="1"/>
</dbReference>
<evidence type="ECO:0000256" key="12">
    <source>
        <dbReference type="ARBA" id="ARBA00023125"/>
    </source>
</evidence>
<keyword evidence="12 16" id="KW-0238">DNA-binding</keyword>
<evidence type="ECO:0000256" key="5">
    <source>
        <dbReference type="ARBA" id="ARBA00022695"/>
    </source>
</evidence>
<evidence type="ECO:0000256" key="14">
    <source>
        <dbReference type="ARBA" id="ARBA00049244"/>
    </source>
</evidence>
<dbReference type="CDD" id="cd08637">
    <property type="entry name" value="DNA_pol_A_pol_I_C"/>
    <property type="match status" value="1"/>
</dbReference>
<dbReference type="Pfam" id="PF01367">
    <property type="entry name" value="5_3_exonuc"/>
    <property type="match status" value="1"/>
</dbReference>
<evidence type="ECO:0000256" key="6">
    <source>
        <dbReference type="ARBA" id="ARBA00022705"/>
    </source>
</evidence>
<keyword evidence="4 16" id="KW-0808">Transferase</keyword>
<keyword evidence="11 16" id="KW-0239">DNA-directed DNA polymerase</keyword>
<dbReference type="InterPro" id="IPR002421">
    <property type="entry name" value="5-3_exonuclease"/>
</dbReference>
<comment type="catalytic activity">
    <reaction evidence="14 16">
        <text>DNA(n) + a 2'-deoxyribonucleoside 5'-triphosphate = DNA(n+1) + diphosphate</text>
        <dbReference type="Rhea" id="RHEA:22508"/>
        <dbReference type="Rhea" id="RHEA-COMP:17339"/>
        <dbReference type="Rhea" id="RHEA-COMP:17340"/>
        <dbReference type="ChEBI" id="CHEBI:33019"/>
        <dbReference type="ChEBI" id="CHEBI:61560"/>
        <dbReference type="ChEBI" id="CHEBI:173112"/>
        <dbReference type="EC" id="2.7.7.7"/>
    </reaction>
</comment>
<keyword evidence="9 16" id="KW-0378">Hydrolase</keyword>
<dbReference type="EC" id="2.7.7.7" evidence="2 15"/>
<evidence type="ECO:0000256" key="11">
    <source>
        <dbReference type="ARBA" id="ARBA00022932"/>
    </source>
</evidence>
<dbReference type="InterPro" id="IPR029060">
    <property type="entry name" value="PIN-like_dom_sf"/>
</dbReference>
<dbReference type="SUPFAM" id="SSF56672">
    <property type="entry name" value="DNA/RNA polymerases"/>
    <property type="match status" value="1"/>
</dbReference>
<keyword evidence="13 16" id="KW-0234">DNA repair</keyword>
<protein>
    <recommendedName>
        <fullName evidence="3 15">DNA polymerase I</fullName>
        <ecNumber evidence="2 15">2.7.7.7</ecNumber>
    </recommendedName>
</protein>
<dbReference type="FunFam" id="1.10.150.20:FF:000002">
    <property type="entry name" value="DNA polymerase I"/>
    <property type="match status" value="1"/>
</dbReference>
<sequence length="875" mass="98149">MKEKLAIIDGSSLLYRAFYAMPLLTDSQGRYTNAVYGFLNMLLKLYEELNPQYVAVAFDKDKHTFRNDIYDDYKATRKPAPDELSPQFSLIREVLSCLGISVLELQGYEGDDIIGTVAKNMEKQHVEVAVVTGDRDALQLVDQDITVHLTKKGITTMLAVTPEVMKTEYGFTALQVIDMKALMGDSADNIPGVPGVGEKTALKLITAYGTLEGVYDHLEEISGKKLKEKLFDGRDKAFLSKELATIRCNVPIEYTLDMFLPQPRMEEVTALFRSLGFKNLLNRFSAFDRFAAVNTSLNKPELQLLTVQELPPEKMANQIVAVEALYTNNLPVPHVTTLAVAVAEGVLMVPHDKEEAYLKMLPNALLVVTSDGKMLTKVTAAYAITEKGSLFDYSSANVKVEQFPLADLTLAAYLLDPTRTTYGLSYLSERFGVPFDEDMTDDAHKAASAAQFALQVWPQVQESLKNIGLVSLYDTIEIPLIHTLAIMEMNGFTVDVQKLGTMEQELSLAADRLEEAIYDDVGEVFNINSTKQLGVVLFEKMGLPVVKKTKTGYSTDSEVLEELKDRHVVIPKILQFRALKKLISTYLEGLEPLILPSTGRIYTSFNQMVTATGRLSSSDPNLQNIPIRTEQGRHIRSLFIPGKGYTYIMSADYSQIELRLLAHLSQDPTMIDGFLKKQDIHRRTASEVFGIPLEQVTAEQRSHAKAVNFGIIYGISDFGLARNINILRSQAKEYIQAYFNRYDHVRGYMDSLIENARETGMAKTMFGRIRMLPEINSKNFNRRSFAERTAMNTPIQGSAADIIKMAMNAVQKELEQRKLKSCLLVQVHDELVLEVPEEEREEVAKILKDNMEHVVALSVPLTVDINYGINWEEAK</sequence>
<dbReference type="Gene3D" id="3.30.70.370">
    <property type="match status" value="1"/>
</dbReference>
<feature type="domain" description="5'-3' exonuclease" evidence="17">
    <location>
        <begin position="1"/>
        <end position="262"/>
    </location>
</feature>
<dbReference type="InterPro" id="IPR008918">
    <property type="entry name" value="HhH2"/>
</dbReference>
<dbReference type="RefSeq" id="WP_091647243.1">
    <property type="nucleotide sequence ID" value="NZ_FNHQ01000001.1"/>
</dbReference>
<evidence type="ECO:0000313" key="19">
    <source>
        <dbReference type="EMBL" id="SDM05964.1"/>
    </source>
</evidence>
<dbReference type="GO" id="GO:0006261">
    <property type="term" value="P:DNA-templated DNA replication"/>
    <property type="evidence" value="ECO:0007669"/>
    <property type="project" value="UniProtKB-UniRule"/>
</dbReference>
<dbReference type="CDD" id="cd09898">
    <property type="entry name" value="H3TH_53EXO"/>
    <property type="match status" value="1"/>
</dbReference>
<evidence type="ECO:0000256" key="2">
    <source>
        <dbReference type="ARBA" id="ARBA00012417"/>
    </source>
</evidence>
<dbReference type="SUPFAM" id="SSF53098">
    <property type="entry name" value="Ribonuclease H-like"/>
    <property type="match status" value="1"/>
</dbReference>
<dbReference type="PANTHER" id="PTHR10133:SF27">
    <property type="entry name" value="DNA POLYMERASE NU"/>
    <property type="match status" value="1"/>
</dbReference>
<accession>A0A1G9Q4J3</accession>
<dbReference type="SUPFAM" id="SSF47807">
    <property type="entry name" value="5' to 3' exonuclease, C-terminal subdomain"/>
    <property type="match status" value="1"/>
</dbReference>
<dbReference type="Gene3D" id="1.10.150.20">
    <property type="entry name" value="5' to 3' exonuclease, C-terminal subdomain"/>
    <property type="match status" value="2"/>
</dbReference>
<evidence type="ECO:0000313" key="20">
    <source>
        <dbReference type="Proteomes" id="UP000199309"/>
    </source>
</evidence>
<evidence type="ECO:0000256" key="9">
    <source>
        <dbReference type="ARBA" id="ARBA00022801"/>
    </source>
</evidence>
<comment type="similarity">
    <text evidence="1 16">Belongs to the DNA polymerase type-A family.</text>
</comment>
<dbReference type="CDD" id="cd09859">
    <property type="entry name" value="PIN_53EXO"/>
    <property type="match status" value="1"/>
</dbReference>
<comment type="subunit">
    <text evidence="16">Single-chain monomer with multiple functions.</text>
</comment>
<keyword evidence="8 16" id="KW-0227">DNA damage</keyword>
<comment type="function">
    <text evidence="16">In addition to polymerase activity, this DNA polymerase exhibits 5'-3' exonuclease activity.</text>
</comment>
<evidence type="ECO:0000259" key="18">
    <source>
        <dbReference type="SMART" id="SM00482"/>
    </source>
</evidence>
<dbReference type="InterPro" id="IPR043502">
    <property type="entry name" value="DNA/RNA_pol_sf"/>
</dbReference>
<dbReference type="InterPro" id="IPR001098">
    <property type="entry name" value="DNA-dir_DNA_pol_A_palm_dom"/>
</dbReference>
<dbReference type="EMBL" id="FNHQ01000001">
    <property type="protein sequence ID" value="SDM05964.1"/>
    <property type="molecule type" value="Genomic_DNA"/>
</dbReference>
<dbReference type="InterPro" id="IPR002298">
    <property type="entry name" value="DNA_polymerase_A"/>
</dbReference>
<dbReference type="GO" id="GO:0003887">
    <property type="term" value="F:DNA-directed DNA polymerase activity"/>
    <property type="evidence" value="ECO:0007669"/>
    <property type="project" value="UniProtKB-UniRule"/>
</dbReference>
<evidence type="ECO:0000256" key="15">
    <source>
        <dbReference type="NCBIfam" id="TIGR00593"/>
    </source>
</evidence>
<dbReference type="GO" id="GO:0008409">
    <property type="term" value="F:5'-3' exonuclease activity"/>
    <property type="evidence" value="ECO:0007669"/>
    <property type="project" value="UniProtKB-UniRule"/>
</dbReference>
<dbReference type="NCBIfam" id="TIGR00593">
    <property type="entry name" value="pola"/>
    <property type="match status" value="1"/>
</dbReference>
<dbReference type="Pfam" id="PF02739">
    <property type="entry name" value="5_3_exonuc_N"/>
    <property type="match status" value="1"/>
</dbReference>
<dbReference type="InterPro" id="IPR019760">
    <property type="entry name" value="DNA-dir_DNA_pol_A_CS"/>
</dbReference>
<dbReference type="OrthoDB" id="9806424at2"/>
<dbReference type="AlphaFoldDB" id="A0A1G9Q4J3"/>
<keyword evidence="10 16" id="KW-0269">Exonuclease</keyword>
<dbReference type="SUPFAM" id="SSF88723">
    <property type="entry name" value="PIN domain-like"/>
    <property type="match status" value="1"/>
</dbReference>
<evidence type="ECO:0000256" key="8">
    <source>
        <dbReference type="ARBA" id="ARBA00022763"/>
    </source>
</evidence>
<evidence type="ECO:0000259" key="17">
    <source>
        <dbReference type="SMART" id="SM00475"/>
    </source>
</evidence>
<dbReference type="InterPro" id="IPR020046">
    <property type="entry name" value="5-3_exonucl_a-hlix_arch_N"/>
</dbReference>
<dbReference type="FunFam" id="3.40.50.1010:FF:000001">
    <property type="entry name" value="DNA polymerase I"/>
    <property type="match status" value="1"/>
</dbReference>
<feature type="domain" description="DNA-directed DNA polymerase family A palm" evidence="18">
    <location>
        <begin position="632"/>
        <end position="839"/>
    </location>
</feature>
<dbReference type="InterPro" id="IPR020045">
    <property type="entry name" value="DNA_polI_H3TH"/>
</dbReference>
<dbReference type="PRINTS" id="PR00868">
    <property type="entry name" value="DNAPOLI"/>
</dbReference>
<dbReference type="SMART" id="SM00279">
    <property type="entry name" value="HhH2"/>
    <property type="match status" value="1"/>
</dbReference>
<dbReference type="FunFam" id="1.10.150.20:FF:000003">
    <property type="entry name" value="DNA polymerase I"/>
    <property type="match status" value="1"/>
</dbReference>
<evidence type="ECO:0000256" key="4">
    <source>
        <dbReference type="ARBA" id="ARBA00022679"/>
    </source>
</evidence>
<gene>
    <name evidence="16" type="primary">polA</name>
    <name evidence="19" type="ORF">SAMN05660299_00110</name>
</gene>
<name>A0A1G9Q4J3_9FIRM</name>
<dbReference type="FunFam" id="1.20.1060.10:FF:000001">
    <property type="entry name" value="DNA polymerase I"/>
    <property type="match status" value="1"/>
</dbReference>
<dbReference type="PROSITE" id="PS00447">
    <property type="entry name" value="DNA_POLYMERASE_A"/>
    <property type="match status" value="1"/>
</dbReference>
<evidence type="ECO:0000256" key="1">
    <source>
        <dbReference type="ARBA" id="ARBA00007705"/>
    </source>
</evidence>
<evidence type="ECO:0000256" key="7">
    <source>
        <dbReference type="ARBA" id="ARBA00022722"/>
    </source>
</evidence>
<dbReference type="GO" id="GO:0006302">
    <property type="term" value="P:double-strand break repair"/>
    <property type="evidence" value="ECO:0007669"/>
    <property type="project" value="TreeGrafter"/>
</dbReference>
<dbReference type="PANTHER" id="PTHR10133">
    <property type="entry name" value="DNA POLYMERASE I"/>
    <property type="match status" value="1"/>
</dbReference>
<reference evidence="19 20" key="1">
    <citation type="submission" date="2016-10" db="EMBL/GenBank/DDBJ databases">
        <authorList>
            <person name="de Groot N.N."/>
        </authorList>
    </citation>
    <scope>NUCLEOTIDE SEQUENCE [LARGE SCALE GENOMIC DNA]</scope>
    <source>
        <strain evidence="19 20">DSM 16981</strain>
    </source>
</reference>
<dbReference type="SMART" id="SM00482">
    <property type="entry name" value="POLAc"/>
    <property type="match status" value="1"/>
</dbReference>
<evidence type="ECO:0000256" key="16">
    <source>
        <dbReference type="RuleBase" id="RU004460"/>
    </source>
</evidence>
<dbReference type="Gene3D" id="3.30.420.10">
    <property type="entry name" value="Ribonuclease H-like superfamily/Ribonuclease H"/>
    <property type="match status" value="1"/>
</dbReference>
<keyword evidence="20" id="KW-1185">Reference proteome</keyword>
<dbReference type="InterPro" id="IPR036397">
    <property type="entry name" value="RNaseH_sf"/>
</dbReference>
<dbReference type="Pfam" id="PF00476">
    <property type="entry name" value="DNA_pol_A"/>
    <property type="match status" value="1"/>
</dbReference>
<dbReference type="NCBIfam" id="NF004397">
    <property type="entry name" value="PRK05755.1"/>
    <property type="match status" value="1"/>
</dbReference>
<keyword evidence="6 16" id="KW-0235">DNA replication</keyword>
<dbReference type="STRING" id="349095.SAMN05660299_00110"/>
<proteinExistence type="inferred from homology"/>
<dbReference type="InterPro" id="IPR012337">
    <property type="entry name" value="RNaseH-like_sf"/>
</dbReference>
<dbReference type="Proteomes" id="UP000199309">
    <property type="component" value="Unassembled WGS sequence"/>
</dbReference>
<dbReference type="InterPro" id="IPR036279">
    <property type="entry name" value="5-3_exonuclease_C_sf"/>
</dbReference>